<feature type="domain" description="4Fe-4S ferredoxin-type" evidence="8">
    <location>
        <begin position="35"/>
        <end position="66"/>
    </location>
</feature>
<evidence type="ECO:0000256" key="4">
    <source>
        <dbReference type="ARBA" id="ARBA00022737"/>
    </source>
</evidence>
<dbReference type="PANTHER" id="PTHR43687:SF6">
    <property type="entry name" value="L-ASPARTATE SEMIALDEHYDE SULFURTRANSFERASE IRON-SULFUR SUBUNIT"/>
    <property type="match status" value="1"/>
</dbReference>
<dbReference type="Proteomes" id="UP000238392">
    <property type="component" value="Unassembled WGS sequence"/>
</dbReference>
<organism evidence="9 10">
    <name type="scientific">Donghicola tyrosinivorans</name>
    <dbReference type="NCBI Taxonomy" id="1652492"/>
    <lineage>
        <taxon>Bacteria</taxon>
        <taxon>Pseudomonadati</taxon>
        <taxon>Pseudomonadota</taxon>
        <taxon>Alphaproteobacteria</taxon>
        <taxon>Rhodobacterales</taxon>
        <taxon>Roseobacteraceae</taxon>
        <taxon>Donghicola</taxon>
    </lineage>
</organism>
<keyword evidence="5" id="KW-0249">Electron transport</keyword>
<proteinExistence type="predicted"/>
<keyword evidence="1" id="KW-0813">Transport</keyword>
<gene>
    <name evidence="9" type="ORF">CLV74_113127</name>
</gene>
<evidence type="ECO:0000256" key="5">
    <source>
        <dbReference type="ARBA" id="ARBA00022982"/>
    </source>
</evidence>
<dbReference type="SUPFAM" id="SSF54862">
    <property type="entry name" value="4Fe-4S ferredoxins"/>
    <property type="match status" value="1"/>
</dbReference>
<dbReference type="PANTHER" id="PTHR43687">
    <property type="entry name" value="ADENYLYLSULFATE REDUCTASE, BETA SUBUNIT"/>
    <property type="match status" value="1"/>
</dbReference>
<dbReference type="EMBL" id="PVTQ01000013">
    <property type="protein sequence ID" value="PRY86152.1"/>
    <property type="molecule type" value="Genomic_DNA"/>
</dbReference>
<keyword evidence="3" id="KW-0479">Metal-binding</keyword>
<sequence length="147" mass="15672">MHPPGAQPTFADLCDRCGACARACPTGIIRLDEQNLPQIDFTKGACDFCGDCAAACPTGALLKDDIANWPWRAEITGACLSMKGTACRACEDACEARAIRFTLLPQGRAVPVLDESQCSGCGECAFTCPTQAVRFTRPAPAERERTL</sequence>
<dbReference type="InterPro" id="IPR017896">
    <property type="entry name" value="4Fe4S_Fe-S-bd"/>
</dbReference>
<evidence type="ECO:0000256" key="1">
    <source>
        <dbReference type="ARBA" id="ARBA00022448"/>
    </source>
</evidence>
<comment type="caution">
    <text evidence="9">The sequence shown here is derived from an EMBL/GenBank/DDBJ whole genome shotgun (WGS) entry which is preliminary data.</text>
</comment>
<dbReference type="GO" id="GO:0051539">
    <property type="term" value="F:4 iron, 4 sulfur cluster binding"/>
    <property type="evidence" value="ECO:0007669"/>
    <property type="project" value="UniProtKB-KW"/>
</dbReference>
<dbReference type="PROSITE" id="PS00198">
    <property type="entry name" value="4FE4S_FER_1"/>
    <property type="match status" value="2"/>
</dbReference>
<evidence type="ECO:0000313" key="10">
    <source>
        <dbReference type="Proteomes" id="UP000238392"/>
    </source>
</evidence>
<dbReference type="CDD" id="cd10564">
    <property type="entry name" value="NapF_like"/>
    <property type="match status" value="1"/>
</dbReference>
<name>A0A2T0WHL5_9RHOB</name>
<dbReference type="InterPro" id="IPR004496">
    <property type="entry name" value="NapF"/>
</dbReference>
<feature type="domain" description="4Fe-4S ferredoxin-type" evidence="8">
    <location>
        <begin position="6"/>
        <end position="34"/>
    </location>
</feature>
<evidence type="ECO:0000259" key="8">
    <source>
        <dbReference type="PROSITE" id="PS51379"/>
    </source>
</evidence>
<evidence type="ECO:0000256" key="7">
    <source>
        <dbReference type="ARBA" id="ARBA00023014"/>
    </source>
</evidence>
<keyword evidence="6" id="KW-0408">Iron</keyword>
<dbReference type="AlphaFoldDB" id="A0A2T0WHL5"/>
<dbReference type="Pfam" id="PF12838">
    <property type="entry name" value="Fer4_7"/>
    <property type="match status" value="2"/>
</dbReference>
<dbReference type="Gene3D" id="3.30.70.20">
    <property type="match status" value="2"/>
</dbReference>
<feature type="domain" description="4Fe-4S ferredoxin-type" evidence="8">
    <location>
        <begin position="109"/>
        <end position="138"/>
    </location>
</feature>
<evidence type="ECO:0000256" key="2">
    <source>
        <dbReference type="ARBA" id="ARBA00022485"/>
    </source>
</evidence>
<dbReference type="NCBIfam" id="TIGR00402">
    <property type="entry name" value="napF"/>
    <property type="match status" value="1"/>
</dbReference>
<reference evidence="9 10" key="1">
    <citation type="submission" date="2018-03" db="EMBL/GenBank/DDBJ databases">
        <title>Genomic Encyclopedia of Archaeal and Bacterial Type Strains, Phase II (KMG-II): from individual species to whole genera.</title>
        <authorList>
            <person name="Goeker M."/>
        </authorList>
    </citation>
    <scope>NUCLEOTIDE SEQUENCE [LARGE SCALE GENOMIC DNA]</scope>
    <source>
        <strain evidence="9 10">DSM 100212</strain>
    </source>
</reference>
<dbReference type="PROSITE" id="PS51379">
    <property type="entry name" value="4FE4S_FER_2"/>
    <property type="match status" value="3"/>
</dbReference>
<dbReference type="GO" id="GO:0046872">
    <property type="term" value="F:metal ion binding"/>
    <property type="evidence" value="ECO:0007669"/>
    <property type="project" value="UniProtKB-KW"/>
</dbReference>
<keyword evidence="7" id="KW-0411">Iron-sulfur</keyword>
<keyword evidence="2" id="KW-0004">4Fe-4S</keyword>
<dbReference type="InterPro" id="IPR050572">
    <property type="entry name" value="Fe-S_Ferredoxin"/>
</dbReference>
<evidence type="ECO:0000256" key="6">
    <source>
        <dbReference type="ARBA" id="ARBA00023004"/>
    </source>
</evidence>
<keyword evidence="4" id="KW-0677">Repeat</keyword>
<protein>
    <submittedName>
        <fullName evidence="9">Ferredoxin-type protein NapF</fullName>
    </submittedName>
</protein>
<evidence type="ECO:0000313" key="9">
    <source>
        <dbReference type="EMBL" id="PRY86152.1"/>
    </source>
</evidence>
<dbReference type="InterPro" id="IPR017900">
    <property type="entry name" value="4Fe4S_Fe_S_CS"/>
</dbReference>
<evidence type="ECO:0000256" key="3">
    <source>
        <dbReference type="ARBA" id="ARBA00022723"/>
    </source>
</evidence>
<accession>A0A2T0WHL5</accession>
<keyword evidence="10" id="KW-1185">Reference proteome</keyword>